<keyword evidence="2" id="KW-1185">Reference proteome</keyword>
<dbReference type="GeneID" id="81431582"/>
<dbReference type="Proteomes" id="UP001149163">
    <property type="component" value="Unassembled WGS sequence"/>
</dbReference>
<reference evidence="1" key="2">
    <citation type="journal article" date="2023" name="IMA Fungus">
        <title>Comparative genomic study of the Penicillium genus elucidates a diverse pangenome and 15 lateral gene transfer events.</title>
        <authorList>
            <person name="Petersen C."/>
            <person name="Sorensen T."/>
            <person name="Nielsen M.R."/>
            <person name="Sondergaard T.E."/>
            <person name="Sorensen J.L."/>
            <person name="Fitzpatrick D.A."/>
            <person name="Frisvad J.C."/>
            <person name="Nielsen K.L."/>
        </authorList>
    </citation>
    <scope>NUCLEOTIDE SEQUENCE</scope>
    <source>
        <strain evidence="1">IBT 26290</strain>
    </source>
</reference>
<evidence type="ECO:0000313" key="1">
    <source>
        <dbReference type="EMBL" id="KAJ5151030.1"/>
    </source>
</evidence>
<reference evidence="1" key="1">
    <citation type="submission" date="2022-11" db="EMBL/GenBank/DDBJ databases">
        <authorList>
            <person name="Petersen C."/>
        </authorList>
    </citation>
    <scope>NUCLEOTIDE SEQUENCE</scope>
    <source>
        <strain evidence="1">IBT 26290</strain>
    </source>
</reference>
<protein>
    <submittedName>
        <fullName evidence="1">Uncharacterized protein</fullName>
    </submittedName>
</protein>
<name>A0A9W9HLP1_9EURO</name>
<comment type="caution">
    <text evidence="1">The sequence shown here is derived from an EMBL/GenBank/DDBJ whole genome shotgun (WGS) entry which is preliminary data.</text>
</comment>
<proteinExistence type="predicted"/>
<gene>
    <name evidence="1" type="ORF">N7482_010282</name>
</gene>
<evidence type="ECO:0000313" key="2">
    <source>
        <dbReference type="Proteomes" id="UP001149163"/>
    </source>
</evidence>
<sequence length="181" mass="20127">MHALRPPVDIINQGQVIRKGIRETPHRLVKPALVLYKTDAVQAKAGITIPIAAVHSVQQCMEVQFGRRLRESLGPILIRRYPVDIMPICGSIIRQKPWCDDDHNSERCAMRRDILQRLIKKQPQATIVGNVAHEEQVLCEIEPAQLFDVSVSLAQDLAGLGVSLTDGPMGDQEAVKAKVQM</sequence>
<accession>A0A9W9HLP1</accession>
<dbReference type="AlphaFoldDB" id="A0A9W9HLP1"/>
<dbReference type="EMBL" id="JAPQKN010000008">
    <property type="protein sequence ID" value="KAJ5151030.1"/>
    <property type="molecule type" value="Genomic_DNA"/>
</dbReference>
<dbReference type="RefSeq" id="XP_056538363.1">
    <property type="nucleotide sequence ID" value="XM_056692406.1"/>
</dbReference>
<organism evidence="1 2">
    <name type="scientific">Penicillium canariense</name>
    <dbReference type="NCBI Taxonomy" id="189055"/>
    <lineage>
        <taxon>Eukaryota</taxon>
        <taxon>Fungi</taxon>
        <taxon>Dikarya</taxon>
        <taxon>Ascomycota</taxon>
        <taxon>Pezizomycotina</taxon>
        <taxon>Eurotiomycetes</taxon>
        <taxon>Eurotiomycetidae</taxon>
        <taxon>Eurotiales</taxon>
        <taxon>Aspergillaceae</taxon>
        <taxon>Penicillium</taxon>
    </lineage>
</organism>